<sequence length="99" mass="10843">MSSTEAEPRSTIAINDDTDAETDAPRSPPRELRRTSRLMDNSLPEYEALFDGRAILNSSASTRVQTIVGSVFDGIRGINNRPTRLGLQLPISNVIRDTG</sequence>
<protein>
    <submittedName>
        <fullName evidence="2">Uncharacterized protein</fullName>
    </submittedName>
</protein>
<dbReference type="VEuPathDB" id="FungiDB:CPAG_07771"/>
<dbReference type="EMBL" id="DS268113">
    <property type="protein sequence ID" value="KMM71464.1"/>
    <property type="molecule type" value="Genomic_DNA"/>
</dbReference>
<accession>A0A0J6FR17</accession>
<dbReference type="Proteomes" id="UP000054567">
    <property type="component" value="Unassembled WGS sequence"/>
</dbReference>
<evidence type="ECO:0000313" key="2">
    <source>
        <dbReference type="EMBL" id="KMM71464.1"/>
    </source>
</evidence>
<reference evidence="2 3" key="1">
    <citation type="submission" date="2007-06" db="EMBL/GenBank/DDBJ databases">
        <title>The Genome Sequence of Coccidioides posadasii RMSCC_3488.</title>
        <authorList>
            <consortium name="Coccidioides Genome Resources Consortium"/>
            <consortium name="The Broad Institute Genome Sequencing Platform"/>
            <person name="Henn M.R."/>
            <person name="Sykes S."/>
            <person name="Young S."/>
            <person name="Jaffe D."/>
            <person name="Berlin A."/>
            <person name="Alvarez P."/>
            <person name="Butler J."/>
            <person name="Gnerre S."/>
            <person name="Grabherr M."/>
            <person name="Mauceli E."/>
            <person name="Brockman W."/>
            <person name="Kodira C."/>
            <person name="Alvarado L."/>
            <person name="Zeng Q."/>
            <person name="Crawford M."/>
            <person name="Antoine C."/>
            <person name="Devon K."/>
            <person name="Galgiani J."/>
            <person name="Orsborn K."/>
            <person name="Lewis M.L."/>
            <person name="Nusbaum C."/>
            <person name="Galagan J."/>
            <person name="Birren B."/>
        </authorList>
    </citation>
    <scope>NUCLEOTIDE SEQUENCE [LARGE SCALE GENOMIC DNA]</scope>
    <source>
        <strain evidence="2 3">RMSCC 3488</strain>
    </source>
</reference>
<feature type="region of interest" description="Disordered" evidence="1">
    <location>
        <begin position="1"/>
        <end position="39"/>
    </location>
</feature>
<organism evidence="2 3">
    <name type="scientific">Coccidioides posadasii RMSCC 3488</name>
    <dbReference type="NCBI Taxonomy" id="454284"/>
    <lineage>
        <taxon>Eukaryota</taxon>
        <taxon>Fungi</taxon>
        <taxon>Dikarya</taxon>
        <taxon>Ascomycota</taxon>
        <taxon>Pezizomycotina</taxon>
        <taxon>Eurotiomycetes</taxon>
        <taxon>Eurotiomycetidae</taxon>
        <taxon>Onygenales</taxon>
        <taxon>Onygenaceae</taxon>
        <taxon>Coccidioides</taxon>
    </lineage>
</organism>
<reference evidence="3" key="3">
    <citation type="journal article" date="2010" name="Genome Res.">
        <title>Population genomic sequencing of Coccidioides fungi reveals recent hybridization and transposon control.</title>
        <authorList>
            <person name="Neafsey D.E."/>
            <person name="Barker B.M."/>
            <person name="Sharpton T.J."/>
            <person name="Stajich J.E."/>
            <person name="Park D.J."/>
            <person name="Whiston E."/>
            <person name="Hung C.-Y."/>
            <person name="McMahan C."/>
            <person name="White J."/>
            <person name="Sykes S."/>
            <person name="Heiman D."/>
            <person name="Young S."/>
            <person name="Zeng Q."/>
            <person name="Abouelleil A."/>
            <person name="Aftuck L."/>
            <person name="Bessette D."/>
            <person name="Brown A."/>
            <person name="FitzGerald M."/>
            <person name="Lui A."/>
            <person name="Macdonald J.P."/>
            <person name="Priest M."/>
            <person name="Orbach M.J."/>
            <person name="Galgiani J.N."/>
            <person name="Kirkland T.N."/>
            <person name="Cole G.T."/>
            <person name="Birren B.W."/>
            <person name="Henn M.R."/>
            <person name="Taylor J.W."/>
            <person name="Rounsley S.D."/>
        </authorList>
    </citation>
    <scope>NUCLEOTIDE SEQUENCE [LARGE SCALE GENOMIC DNA]</scope>
    <source>
        <strain evidence="3">RMSCC 3488</strain>
    </source>
</reference>
<dbReference type="AlphaFoldDB" id="A0A0J6FR17"/>
<name>A0A0J6FR17_COCPO</name>
<dbReference type="OrthoDB" id="4205714at2759"/>
<proteinExistence type="predicted"/>
<evidence type="ECO:0000313" key="3">
    <source>
        <dbReference type="Proteomes" id="UP000054567"/>
    </source>
</evidence>
<gene>
    <name evidence="2" type="ORF">CPAG_07771</name>
</gene>
<reference evidence="3" key="2">
    <citation type="journal article" date="2009" name="Genome Res.">
        <title>Comparative genomic analyses of the human fungal pathogens Coccidioides and their relatives.</title>
        <authorList>
            <person name="Sharpton T.J."/>
            <person name="Stajich J.E."/>
            <person name="Rounsley S.D."/>
            <person name="Gardner M.J."/>
            <person name="Wortman J.R."/>
            <person name="Jordar V.S."/>
            <person name="Maiti R."/>
            <person name="Kodira C.D."/>
            <person name="Neafsey D.E."/>
            <person name="Zeng Q."/>
            <person name="Hung C.-Y."/>
            <person name="McMahan C."/>
            <person name="Muszewska A."/>
            <person name="Grynberg M."/>
            <person name="Mandel M.A."/>
            <person name="Kellner E.M."/>
            <person name="Barker B.M."/>
            <person name="Galgiani J.N."/>
            <person name="Orbach M.J."/>
            <person name="Kirkland T.N."/>
            <person name="Cole G.T."/>
            <person name="Henn M.R."/>
            <person name="Birren B.W."/>
            <person name="Taylor J.W."/>
        </authorList>
    </citation>
    <scope>NUCLEOTIDE SEQUENCE [LARGE SCALE GENOMIC DNA]</scope>
    <source>
        <strain evidence="3">RMSCC 3488</strain>
    </source>
</reference>
<evidence type="ECO:0000256" key="1">
    <source>
        <dbReference type="SAM" id="MobiDB-lite"/>
    </source>
</evidence>